<dbReference type="CDD" id="cd06170">
    <property type="entry name" value="LuxR_C_like"/>
    <property type="match status" value="1"/>
</dbReference>
<dbReference type="GO" id="GO:0006355">
    <property type="term" value="P:regulation of DNA-templated transcription"/>
    <property type="evidence" value="ECO:0007669"/>
    <property type="project" value="InterPro"/>
</dbReference>
<dbReference type="Pfam" id="PF00196">
    <property type="entry name" value="GerE"/>
    <property type="match status" value="1"/>
</dbReference>
<keyword evidence="2" id="KW-0238">DNA-binding</keyword>
<dbReference type="Pfam" id="PF00072">
    <property type="entry name" value="Response_reg"/>
    <property type="match status" value="1"/>
</dbReference>
<sequence>MSLIRLVIADDHAIFRQGLRSLVAMADDCEIVGECSRGDEALELIRQLRPTVAVLDISMPGLDGLSAVAALRREGDLTPVVILTTHDDPLMLERAKCSGANGYVNKEFAFEQLLLSLRKVADGTVLLEESAPATSSTALTDREREVIRLVACGMSSRLIGETLGISNKTVDNHRTNIMGKLHIHTTAELVRYAVKLGLG</sequence>
<dbReference type="AlphaFoldDB" id="B3E9K1"/>
<dbReference type="InterPro" id="IPR000792">
    <property type="entry name" value="Tscrpt_reg_LuxR_C"/>
</dbReference>
<evidence type="ECO:0000259" key="5">
    <source>
        <dbReference type="PROSITE" id="PS50110"/>
    </source>
</evidence>
<feature type="domain" description="HTH luxR-type" evidence="4">
    <location>
        <begin position="132"/>
        <end position="197"/>
    </location>
</feature>
<dbReference type="STRING" id="398767.Glov_1561"/>
<dbReference type="InterPro" id="IPR001789">
    <property type="entry name" value="Sig_transdc_resp-reg_receiver"/>
</dbReference>
<dbReference type="CDD" id="cd17535">
    <property type="entry name" value="REC_NarL-like"/>
    <property type="match status" value="1"/>
</dbReference>
<proteinExistence type="predicted"/>
<dbReference type="InterPro" id="IPR058245">
    <property type="entry name" value="NreC/VraR/RcsB-like_REC"/>
</dbReference>
<protein>
    <submittedName>
        <fullName evidence="6">Two component transcriptional regulator, LuxR family</fullName>
    </submittedName>
</protein>
<dbReference type="GO" id="GO:0000160">
    <property type="term" value="P:phosphorelay signal transduction system"/>
    <property type="evidence" value="ECO:0007669"/>
    <property type="project" value="InterPro"/>
</dbReference>
<keyword evidence="7" id="KW-1185">Reference proteome</keyword>
<feature type="domain" description="Response regulatory" evidence="5">
    <location>
        <begin position="5"/>
        <end position="121"/>
    </location>
</feature>
<dbReference type="KEGG" id="glo:Glov_1561"/>
<feature type="modified residue" description="4-aspartylphosphate" evidence="3">
    <location>
        <position position="56"/>
    </location>
</feature>
<accession>B3E9K1</accession>
<reference evidence="6 7" key="1">
    <citation type="submission" date="2008-05" db="EMBL/GenBank/DDBJ databases">
        <title>Complete sequence of chromosome of Geobacter lovleyi SZ.</title>
        <authorList>
            <consortium name="US DOE Joint Genome Institute"/>
            <person name="Lucas S."/>
            <person name="Copeland A."/>
            <person name="Lapidus A."/>
            <person name="Glavina del Rio T."/>
            <person name="Dalin E."/>
            <person name="Tice H."/>
            <person name="Bruce D."/>
            <person name="Goodwin L."/>
            <person name="Pitluck S."/>
            <person name="Chertkov O."/>
            <person name="Meincke L."/>
            <person name="Brettin T."/>
            <person name="Detter J.C."/>
            <person name="Han C."/>
            <person name="Tapia R."/>
            <person name="Kuske C.R."/>
            <person name="Schmutz J."/>
            <person name="Larimer F."/>
            <person name="Land M."/>
            <person name="Hauser L."/>
            <person name="Kyrpides N."/>
            <person name="Mikhailova N."/>
            <person name="Sung Y."/>
            <person name="Fletcher K.E."/>
            <person name="Ritalahti K.M."/>
            <person name="Loeffler F.E."/>
            <person name="Richardson P."/>
        </authorList>
    </citation>
    <scope>NUCLEOTIDE SEQUENCE [LARGE SCALE GENOMIC DNA]</scope>
    <source>
        <strain evidence="7">ATCC BAA-1151 / DSM 17278 / SZ</strain>
    </source>
</reference>
<evidence type="ECO:0000256" key="3">
    <source>
        <dbReference type="PROSITE-ProRule" id="PRU00169"/>
    </source>
</evidence>
<dbReference type="HOGENOM" id="CLU_000445_90_1_7"/>
<dbReference type="InterPro" id="IPR016032">
    <property type="entry name" value="Sig_transdc_resp-reg_C-effctor"/>
</dbReference>
<dbReference type="PROSITE" id="PS50043">
    <property type="entry name" value="HTH_LUXR_2"/>
    <property type="match status" value="1"/>
</dbReference>
<dbReference type="SUPFAM" id="SSF52172">
    <property type="entry name" value="CheY-like"/>
    <property type="match status" value="1"/>
</dbReference>
<dbReference type="InterPro" id="IPR039420">
    <property type="entry name" value="WalR-like"/>
</dbReference>
<evidence type="ECO:0000256" key="2">
    <source>
        <dbReference type="ARBA" id="ARBA00023125"/>
    </source>
</evidence>
<dbReference type="GO" id="GO:0003677">
    <property type="term" value="F:DNA binding"/>
    <property type="evidence" value="ECO:0007669"/>
    <property type="project" value="UniProtKB-KW"/>
</dbReference>
<evidence type="ECO:0000313" key="7">
    <source>
        <dbReference type="Proteomes" id="UP000002420"/>
    </source>
</evidence>
<evidence type="ECO:0000256" key="1">
    <source>
        <dbReference type="ARBA" id="ARBA00022553"/>
    </source>
</evidence>
<dbReference type="Gene3D" id="3.40.50.2300">
    <property type="match status" value="1"/>
</dbReference>
<evidence type="ECO:0000259" key="4">
    <source>
        <dbReference type="PROSITE" id="PS50043"/>
    </source>
</evidence>
<dbReference type="eggNOG" id="COG2197">
    <property type="taxonomic scope" value="Bacteria"/>
</dbReference>
<dbReference type="PANTHER" id="PTHR43214:SF43">
    <property type="entry name" value="TWO-COMPONENT RESPONSE REGULATOR"/>
    <property type="match status" value="1"/>
</dbReference>
<dbReference type="PROSITE" id="PS50110">
    <property type="entry name" value="RESPONSE_REGULATORY"/>
    <property type="match status" value="1"/>
</dbReference>
<dbReference type="RefSeq" id="WP_012469619.1">
    <property type="nucleotide sequence ID" value="NC_010814.1"/>
</dbReference>
<dbReference type="SUPFAM" id="SSF46894">
    <property type="entry name" value="C-terminal effector domain of the bipartite response regulators"/>
    <property type="match status" value="1"/>
</dbReference>
<dbReference type="SMART" id="SM00448">
    <property type="entry name" value="REC"/>
    <property type="match status" value="1"/>
</dbReference>
<dbReference type="PRINTS" id="PR00038">
    <property type="entry name" value="HTHLUXR"/>
</dbReference>
<dbReference type="SMART" id="SM00421">
    <property type="entry name" value="HTH_LUXR"/>
    <property type="match status" value="1"/>
</dbReference>
<dbReference type="Proteomes" id="UP000002420">
    <property type="component" value="Chromosome"/>
</dbReference>
<dbReference type="PANTHER" id="PTHR43214">
    <property type="entry name" value="TWO-COMPONENT RESPONSE REGULATOR"/>
    <property type="match status" value="1"/>
</dbReference>
<keyword evidence="1 3" id="KW-0597">Phosphoprotein</keyword>
<gene>
    <name evidence="6" type="ordered locus">Glov_1561</name>
</gene>
<organism evidence="6 7">
    <name type="scientific">Trichlorobacter lovleyi (strain ATCC BAA-1151 / DSM 17278 / SZ)</name>
    <name type="common">Geobacter lovleyi</name>
    <dbReference type="NCBI Taxonomy" id="398767"/>
    <lineage>
        <taxon>Bacteria</taxon>
        <taxon>Pseudomonadati</taxon>
        <taxon>Thermodesulfobacteriota</taxon>
        <taxon>Desulfuromonadia</taxon>
        <taxon>Geobacterales</taxon>
        <taxon>Geobacteraceae</taxon>
        <taxon>Trichlorobacter</taxon>
    </lineage>
</organism>
<evidence type="ECO:0000313" key="6">
    <source>
        <dbReference type="EMBL" id="ACD95277.1"/>
    </source>
</evidence>
<dbReference type="PROSITE" id="PS00622">
    <property type="entry name" value="HTH_LUXR_1"/>
    <property type="match status" value="1"/>
</dbReference>
<dbReference type="InterPro" id="IPR011006">
    <property type="entry name" value="CheY-like_superfamily"/>
</dbReference>
<dbReference type="EMBL" id="CP001089">
    <property type="protein sequence ID" value="ACD95277.1"/>
    <property type="molecule type" value="Genomic_DNA"/>
</dbReference>
<name>B3E9K1_TRIL1</name>